<gene>
    <name evidence="1" type="ORF">AEK19_MT0723</name>
</gene>
<name>A0A1Y0B0Q0_9LAMI</name>
<reference evidence="1" key="1">
    <citation type="submission" date="2017-03" db="EMBL/GenBank/DDBJ databases">
        <title>The mitochondrial genome of the carnivorous plant Utricularia reniformis (Lentibulariaceae): structure, comparative analysis and evolutionary landmarks.</title>
        <authorList>
            <person name="Silva S.R."/>
            <person name="Alvarenga D.O."/>
            <person name="Michael T.P."/>
            <person name="Miranda V.F.O."/>
            <person name="Varani A.M."/>
        </authorList>
    </citation>
    <scope>NUCLEOTIDE SEQUENCE</scope>
</reference>
<protein>
    <submittedName>
        <fullName evidence="1">Uncharacterized protein</fullName>
    </submittedName>
</protein>
<proteinExistence type="predicted"/>
<organism evidence="1">
    <name type="scientific">Utricularia reniformis</name>
    <dbReference type="NCBI Taxonomy" id="192314"/>
    <lineage>
        <taxon>Eukaryota</taxon>
        <taxon>Viridiplantae</taxon>
        <taxon>Streptophyta</taxon>
        <taxon>Embryophyta</taxon>
        <taxon>Tracheophyta</taxon>
        <taxon>Spermatophyta</taxon>
        <taxon>Magnoliopsida</taxon>
        <taxon>eudicotyledons</taxon>
        <taxon>Gunneridae</taxon>
        <taxon>Pentapetalae</taxon>
        <taxon>asterids</taxon>
        <taxon>lamiids</taxon>
        <taxon>Lamiales</taxon>
        <taxon>Lentibulariaceae</taxon>
        <taxon>Utricularia</taxon>
    </lineage>
</organism>
<geneLocation type="mitochondrion" evidence="1"/>
<sequence length="44" mass="4602">MSRSFCTANYLNVEDAGTTSSFGCFISCKLGCGCKRNVGSLGLC</sequence>
<evidence type="ECO:0000313" key="1">
    <source>
        <dbReference type="EMBL" id="ART30969.1"/>
    </source>
</evidence>
<dbReference type="EMBL" id="KY774314">
    <property type="protein sequence ID" value="ART30969.1"/>
    <property type="molecule type" value="Genomic_DNA"/>
</dbReference>
<dbReference type="AlphaFoldDB" id="A0A1Y0B0Q0"/>
<keyword evidence="1" id="KW-0496">Mitochondrion</keyword>
<accession>A0A1Y0B0Q0</accession>